<feature type="transmembrane region" description="Helical" evidence="1">
    <location>
        <begin position="30"/>
        <end position="50"/>
    </location>
</feature>
<sequence length="52" mass="6485">MVRMAWPHCRSDLLLLHCRRRGYYAKWSKYMFYVFYPAHIWILYTIGMLIRG</sequence>
<keyword evidence="1" id="KW-1133">Transmembrane helix</keyword>
<reference evidence="2 3" key="1">
    <citation type="submission" date="2018-03" db="EMBL/GenBank/DDBJ databases">
        <title>Aerobic endospore-forming bacteria genome sequencing and assembly.</title>
        <authorList>
            <person name="Cavalcante D.A."/>
            <person name="Driks A."/>
            <person name="Putonti C."/>
            <person name="De-Souza M.T."/>
        </authorList>
    </citation>
    <scope>NUCLEOTIDE SEQUENCE [LARGE SCALE GENOMIC DNA]</scope>
    <source>
        <strain evidence="2 3">SDF0028</strain>
    </source>
</reference>
<protein>
    <recommendedName>
        <fullName evidence="4">TraX protein</fullName>
    </recommendedName>
</protein>
<evidence type="ECO:0000313" key="2">
    <source>
        <dbReference type="EMBL" id="TQR42901.1"/>
    </source>
</evidence>
<evidence type="ECO:0008006" key="4">
    <source>
        <dbReference type="Google" id="ProtNLM"/>
    </source>
</evidence>
<keyword evidence="3" id="KW-1185">Reference proteome</keyword>
<evidence type="ECO:0000313" key="3">
    <source>
        <dbReference type="Proteomes" id="UP000316208"/>
    </source>
</evidence>
<dbReference type="EMBL" id="SADY01000007">
    <property type="protein sequence ID" value="TQR42901.1"/>
    <property type="molecule type" value="Genomic_DNA"/>
</dbReference>
<keyword evidence="1" id="KW-0472">Membrane</keyword>
<dbReference type="Proteomes" id="UP000316208">
    <property type="component" value="Unassembled WGS sequence"/>
</dbReference>
<comment type="caution">
    <text evidence="2">The sequence shown here is derived from an EMBL/GenBank/DDBJ whole genome shotgun (WGS) entry which is preliminary data.</text>
</comment>
<keyword evidence="1" id="KW-0812">Transmembrane</keyword>
<proteinExistence type="predicted"/>
<evidence type="ECO:0000256" key="1">
    <source>
        <dbReference type="SAM" id="Phobius"/>
    </source>
</evidence>
<gene>
    <name evidence="2" type="ORF">C7Y44_22260</name>
</gene>
<name>A0ABY3ARI4_PAEPP</name>
<accession>A0ABY3ARI4</accession>
<organism evidence="2 3">
    <name type="scientific">Paenibacillus popilliae</name>
    <name type="common">Bacillus popilliae</name>
    <dbReference type="NCBI Taxonomy" id="78057"/>
    <lineage>
        <taxon>Bacteria</taxon>
        <taxon>Bacillati</taxon>
        <taxon>Bacillota</taxon>
        <taxon>Bacilli</taxon>
        <taxon>Bacillales</taxon>
        <taxon>Paenibacillaceae</taxon>
        <taxon>Paenibacillus</taxon>
    </lineage>
</organism>